<dbReference type="Proteomes" id="UP000676409">
    <property type="component" value="Chromosome"/>
</dbReference>
<organism evidence="1 2">
    <name type="scientific">Phenylobacterium montanum</name>
    <dbReference type="NCBI Taxonomy" id="2823693"/>
    <lineage>
        <taxon>Bacteria</taxon>
        <taxon>Pseudomonadati</taxon>
        <taxon>Pseudomonadota</taxon>
        <taxon>Alphaproteobacteria</taxon>
        <taxon>Caulobacterales</taxon>
        <taxon>Caulobacteraceae</taxon>
        <taxon>Phenylobacterium</taxon>
    </lineage>
</organism>
<name>A0A975IWQ3_9CAUL</name>
<accession>A0A975IWQ3</accession>
<sequence length="183" mass="20257">MQNIPAMGAKNLDRIPLAEWRRTVETVWDMQQAGWEVISRCRTCGLTMLVDLDLVGWTLGPRTSLWNKHPQCRRLGCQGVVDFQAKVPRRGIFEVLAAEWPPGKDPMPTGTATITVAEIIIGPGRIGAECRPCAWKRVLSPAETITTFGLGATLDQVQAGLRRKCPNPECRATVRVGKARRGR</sequence>
<protein>
    <submittedName>
        <fullName evidence="1">Uncharacterized protein</fullName>
    </submittedName>
</protein>
<dbReference type="EMBL" id="CP073078">
    <property type="protein sequence ID" value="QUD90317.1"/>
    <property type="molecule type" value="Genomic_DNA"/>
</dbReference>
<dbReference type="RefSeq" id="WP_211940368.1">
    <property type="nucleotide sequence ID" value="NZ_CP073078.1"/>
</dbReference>
<keyword evidence="2" id="KW-1185">Reference proteome</keyword>
<dbReference type="KEGG" id="caul:KCG34_10850"/>
<dbReference type="AlphaFoldDB" id="A0A975IWQ3"/>
<evidence type="ECO:0000313" key="1">
    <source>
        <dbReference type="EMBL" id="QUD90317.1"/>
    </source>
</evidence>
<proteinExistence type="predicted"/>
<reference evidence="1" key="1">
    <citation type="submission" date="2021-04" db="EMBL/GenBank/DDBJ databases">
        <title>The complete genome sequence of Caulobacter sp. S6.</title>
        <authorList>
            <person name="Tang Y."/>
            <person name="Ouyang W."/>
            <person name="Liu Q."/>
            <person name="Huang B."/>
            <person name="Guo Z."/>
            <person name="Lei P."/>
        </authorList>
    </citation>
    <scope>NUCLEOTIDE SEQUENCE</scope>
    <source>
        <strain evidence="1">S6</strain>
    </source>
</reference>
<evidence type="ECO:0000313" key="2">
    <source>
        <dbReference type="Proteomes" id="UP000676409"/>
    </source>
</evidence>
<gene>
    <name evidence="1" type="ORF">KCG34_10850</name>
</gene>